<feature type="domain" description="CREG-like beta-barrel" evidence="3">
    <location>
        <begin position="70"/>
        <end position="238"/>
    </location>
</feature>
<dbReference type="InterPro" id="IPR055343">
    <property type="entry name" value="CREG_beta-barrel"/>
</dbReference>
<name>A0ABN7AV33_9HEMI</name>
<evidence type="ECO:0000256" key="2">
    <source>
        <dbReference type="SAM" id="SignalP"/>
    </source>
</evidence>
<keyword evidence="2" id="KW-0732">Signal</keyword>
<evidence type="ECO:0000256" key="1">
    <source>
        <dbReference type="SAM" id="MobiDB-lite"/>
    </source>
</evidence>
<gene>
    <name evidence="4" type="ORF">NTJ_08844</name>
</gene>
<feature type="region of interest" description="Disordered" evidence="1">
    <location>
        <begin position="47"/>
        <end position="71"/>
    </location>
</feature>
<dbReference type="SUPFAM" id="SSF50475">
    <property type="entry name" value="FMN-binding split barrel"/>
    <property type="match status" value="1"/>
</dbReference>
<dbReference type="Proteomes" id="UP001307889">
    <property type="component" value="Chromosome 6"/>
</dbReference>
<evidence type="ECO:0000313" key="5">
    <source>
        <dbReference type="Proteomes" id="UP001307889"/>
    </source>
</evidence>
<organism evidence="4 5">
    <name type="scientific">Nesidiocoris tenuis</name>
    <dbReference type="NCBI Taxonomy" id="355587"/>
    <lineage>
        <taxon>Eukaryota</taxon>
        <taxon>Metazoa</taxon>
        <taxon>Ecdysozoa</taxon>
        <taxon>Arthropoda</taxon>
        <taxon>Hexapoda</taxon>
        <taxon>Insecta</taxon>
        <taxon>Pterygota</taxon>
        <taxon>Neoptera</taxon>
        <taxon>Paraneoptera</taxon>
        <taxon>Hemiptera</taxon>
        <taxon>Heteroptera</taxon>
        <taxon>Panheteroptera</taxon>
        <taxon>Cimicomorpha</taxon>
        <taxon>Miridae</taxon>
        <taxon>Dicyphina</taxon>
        <taxon>Nesidiocoris</taxon>
    </lineage>
</organism>
<protein>
    <submittedName>
        <fullName evidence="4">Cellular repressor of E1A-stimulated genes 1</fullName>
    </submittedName>
</protein>
<dbReference type="Pfam" id="PF13883">
    <property type="entry name" value="CREG_beta-barrel"/>
    <property type="match status" value="1"/>
</dbReference>
<feature type="chain" id="PRO_5045666276" evidence="2">
    <location>
        <begin position="24"/>
        <end position="273"/>
    </location>
</feature>
<reference evidence="4 5" key="1">
    <citation type="submission" date="2023-09" db="EMBL/GenBank/DDBJ databases">
        <title>Nesidiocoris tenuis whole genome shotgun sequence.</title>
        <authorList>
            <person name="Shibata T."/>
            <person name="Shimoda M."/>
            <person name="Kobayashi T."/>
            <person name="Uehara T."/>
        </authorList>
    </citation>
    <scope>NUCLEOTIDE SEQUENCE [LARGE SCALE GENOMIC DNA]</scope>
    <source>
        <strain evidence="4 5">Japan</strain>
    </source>
</reference>
<keyword evidence="5" id="KW-1185">Reference proteome</keyword>
<feature type="compositionally biased region" description="Pro residues" evidence="1">
    <location>
        <begin position="59"/>
        <end position="71"/>
    </location>
</feature>
<proteinExistence type="predicted"/>
<dbReference type="PANTHER" id="PTHR13343">
    <property type="entry name" value="CREG1 PROTEIN"/>
    <property type="match status" value="1"/>
</dbReference>
<evidence type="ECO:0000313" key="4">
    <source>
        <dbReference type="EMBL" id="BES96035.1"/>
    </source>
</evidence>
<dbReference type="PANTHER" id="PTHR13343:SF17">
    <property type="entry name" value="CELLULAR REPRESSOR OF E1A-STIMULATED GENES, ISOFORM A"/>
    <property type="match status" value="1"/>
</dbReference>
<accession>A0ABN7AV33</accession>
<dbReference type="InterPro" id="IPR012349">
    <property type="entry name" value="Split_barrel_FMN-bd"/>
</dbReference>
<dbReference type="Gene3D" id="2.30.110.10">
    <property type="entry name" value="Electron Transport, Fmn-binding Protein, Chain A"/>
    <property type="match status" value="1"/>
</dbReference>
<sequence length="273" mass="31297">MKSGLLVIVALATVYDLVAPAAGELYLLDIIGSRRYAPQYRDMEPYEPRFNGNVERLNPPQPHTSTPPPPPIDEIARYARYIVHYTDWTTVGHISHQERTNWFPSARVFSMADGPMGQSTGTPYVYASFHDPTPRDLKTDPRCSMTMSLAQTDYCKNRNLDPEDPRCSQVILTGYFVILQNNTEEWRFAQNAMFGRHPEMKLWPESHHFFFAKLQIHTIQLVDNIGGSKYPDVNEYFNTQPPMVPPQFLKRRSPNAVQQESPVDDLINVNLVL</sequence>
<feature type="signal peptide" evidence="2">
    <location>
        <begin position="1"/>
        <end position="23"/>
    </location>
</feature>
<dbReference type="EMBL" id="AP028914">
    <property type="protein sequence ID" value="BES96035.1"/>
    <property type="molecule type" value="Genomic_DNA"/>
</dbReference>
<evidence type="ECO:0000259" key="3">
    <source>
        <dbReference type="Pfam" id="PF13883"/>
    </source>
</evidence>